<dbReference type="Proteomes" id="UP000254220">
    <property type="component" value="Unassembled WGS sequence"/>
</dbReference>
<dbReference type="EMBL" id="UGYB01000005">
    <property type="protein sequence ID" value="SUI48903.1"/>
    <property type="molecule type" value="Genomic_DNA"/>
</dbReference>
<dbReference type="RefSeq" id="WP_079777046.1">
    <property type="nucleotide sequence ID" value="NZ_DADWZK010000037.1"/>
</dbReference>
<dbReference type="AlphaFoldDB" id="A0A379YQL6"/>
<evidence type="ECO:0000313" key="2">
    <source>
        <dbReference type="Proteomes" id="UP000254220"/>
    </source>
</evidence>
<organism evidence="1 2">
    <name type="scientific">Salmonella enterica subsp. indica</name>
    <dbReference type="NCBI Taxonomy" id="59207"/>
    <lineage>
        <taxon>Bacteria</taxon>
        <taxon>Pseudomonadati</taxon>
        <taxon>Pseudomonadota</taxon>
        <taxon>Gammaproteobacteria</taxon>
        <taxon>Enterobacterales</taxon>
        <taxon>Enterobacteriaceae</taxon>
        <taxon>Salmonella</taxon>
    </lineage>
</organism>
<accession>A0A379YQL6</accession>
<proteinExistence type="predicted"/>
<protein>
    <submittedName>
        <fullName evidence="1">Uncharacterized protein</fullName>
    </submittedName>
</protein>
<evidence type="ECO:0000313" key="1">
    <source>
        <dbReference type="EMBL" id="SUI48903.1"/>
    </source>
</evidence>
<gene>
    <name evidence="1" type="ORF">NCTC12420_05173</name>
</gene>
<sequence length="60" mass="6726">MPTKHIDKEAWKIIEELTVKATILLNTPVKDSEILKAVIAKGLSVIDDDDLKNIKDRGIK</sequence>
<name>A0A379YQL6_SALER</name>
<reference evidence="1 2" key="1">
    <citation type="submission" date="2018-06" db="EMBL/GenBank/DDBJ databases">
        <authorList>
            <consortium name="Pathogen Informatics"/>
            <person name="Doyle S."/>
        </authorList>
    </citation>
    <scope>NUCLEOTIDE SEQUENCE [LARGE SCALE GENOMIC DNA]</scope>
    <source>
        <strain evidence="1 2">NCTC12420</strain>
    </source>
</reference>